<evidence type="ECO:0000256" key="8">
    <source>
        <dbReference type="ARBA" id="ARBA00023242"/>
    </source>
</evidence>
<evidence type="ECO:0000256" key="9">
    <source>
        <dbReference type="PROSITE-ProRule" id="PRU00221"/>
    </source>
</evidence>
<keyword evidence="4" id="KW-0677">Repeat</keyword>
<keyword evidence="5" id="KW-0227">DNA damage</keyword>
<evidence type="ECO:0000256" key="1">
    <source>
        <dbReference type="ARBA" id="ARBA00004123"/>
    </source>
</evidence>
<organism evidence="12 13">
    <name type="scientific">Rhynocoris fuscipes</name>
    <dbReference type="NCBI Taxonomy" id="488301"/>
    <lineage>
        <taxon>Eukaryota</taxon>
        <taxon>Metazoa</taxon>
        <taxon>Ecdysozoa</taxon>
        <taxon>Arthropoda</taxon>
        <taxon>Hexapoda</taxon>
        <taxon>Insecta</taxon>
        <taxon>Pterygota</taxon>
        <taxon>Neoptera</taxon>
        <taxon>Paraneoptera</taxon>
        <taxon>Hemiptera</taxon>
        <taxon>Heteroptera</taxon>
        <taxon>Panheteroptera</taxon>
        <taxon>Cimicomorpha</taxon>
        <taxon>Reduviidae</taxon>
        <taxon>Harpactorinae</taxon>
        <taxon>Harpactorini</taxon>
        <taxon>Rhynocoris</taxon>
    </lineage>
</organism>
<keyword evidence="8" id="KW-0539">Nucleus</keyword>
<dbReference type="InterPro" id="IPR001680">
    <property type="entry name" value="WD40_rpt"/>
</dbReference>
<evidence type="ECO:0000256" key="5">
    <source>
        <dbReference type="ARBA" id="ARBA00022763"/>
    </source>
</evidence>
<evidence type="ECO:0000256" key="2">
    <source>
        <dbReference type="ARBA" id="ARBA00007306"/>
    </source>
</evidence>
<feature type="repeat" description="WD" evidence="9">
    <location>
        <begin position="128"/>
        <end position="169"/>
    </location>
</feature>
<evidence type="ECO:0000259" key="11">
    <source>
        <dbReference type="Pfam" id="PF24105"/>
    </source>
</evidence>
<evidence type="ECO:0000256" key="7">
    <source>
        <dbReference type="ARBA" id="ARBA00023204"/>
    </source>
</evidence>
<dbReference type="GO" id="GO:0006281">
    <property type="term" value="P:DNA repair"/>
    <property type="evidence" value="ECO:0007669"/>
    <property type="project" value="UniProtKB-KW"/>
</dbReference>
<keyword evidence="3 9" id="KW-0853">WD repeat</keyword>
<accession>A0AAW1CP02</accession>
<dbReference type="AlphaFoldDB" id="A0AAW1CP02"/>
<sequence>MKCIIPEISWHNRDPVLSVDIQAKKENENFYRLASGGFDAHVLIWHMTRQEDGSLKLDCVSDLVRHQKPVNVVKFSPSSEYLASADDESYIILWKQKTDLDAPELPDEDNEKIDSSETKEQWVQLKVLRGHLNDIYDICWSPDSVHLISGSVDNSAIIWDVAKGKRIALLPEAKNFVQGVAWDPENVYVSTLSSDGKCRTYNWRTHKLVAAVSKGKVLRPHQTETIEPFQSSDPNSTETGSTESDKPVRIFHDDTLKTFFRRLSYSPDGSLLAAPAGCITSSPDTGVTMSATWIFLRRKLSSPALYYPSLNQPTMVTRWCPLLFTLREGVHSPVFSLPYRMVLAVATKTAILLYDTQHAVPIAMISNIHYTKLTDLSWSSDGKMLIASSTDGYCSIITFTDGELGSNYVPPKSDGTS</sequence>
<dbReference type="SUPFAM" id="SSF50978">
    <property type="entry name" value="WD40 repeat-like"/>
    <property type="match status" value="1"/>
</dbReference>
<evidence type="ECO:0000256" key="4">
    <source>
        <dbReference type="ARBA" id="ARBA00022737"/>
    </source>
</evidence>
<dbReference type="GO" id="GO:0006335">
    <property type="term" value="P:DNA replication-dependent chromatin assembly"/>
    <property type="evidence" value="ECO:0007669"/>
    <property type="project" value="InterPro"/>
</dbReference>
<evidence type="ECO:0000313" key="12">
    <source>
        <dbReference type="EMBL" id="KAK9498528.1"/>
    </source>
</evidence>
<dbReference type="PANTHER" id="PTHR15271:SF4">
    <property type="entry name" value="CHROMATIN ASSEMBLY FACTOR 1 SUBUNIT B"/>
    <property type="match status" value="1"/>
</dbReference>
<dbReference type="PROSITE" id="PS50082">
    <property type="entry name" value="WD_REPEATS_2"/>
    <property type="match status" value="2"/>
</dbReference>
<dbReference type="InterPro" id="IPR019775">
    <property type="entry name" value="WD40_repeat_CS"/>
</dbReference>
<proteinExistence type="inferred from homology"/>
<keyword evidence="13" id="KW-1185">Reference proteome</keyword>
<protein>
    <recommendedName>
        <fullName evidence="11">CAF1B/HIR1 beta-propeller domain-containing protein</fullName>
    </recommendedName>
</protein>
<feature type="domain" description="CAF1B/HIR1 beta-propeller" evidence="11">
    <location>
        <begin position="1"/>
        <end position="404"/>
    </location>
</feature>
<dbReference type="GO" id="GO:0005634">
    <property type="term" value="C:nucleus"/>
    <property type="evidence" value="ECO:0007669"/>
    <property type="project" value="UniProtKB-SubCell"/>
</dbReference>
<evidence type="ECO:0000313" key="13">
    <source>
        <dbReference type="Proteomes" id="UP001461498"/>
    </source>
</evidence>
<feature type="compositionally biased region" description="Polar residues" evidence="10">
    <location>
        <begin position="223"/>
        <end position="242"/>
    </location>
</feature>
<dbReference type="PRINTS" id="PR00319">
    <property type="entry name" value="GPROTEINB"/>
</dbReference>
<dbReference type="Proteomes" id="UP001461498">
    <property type="component" value="Unassembled WGS sequence"/>
</dbReference>
<dbReference type="Pfam" id="PF24105">
    <property type="entry name" value="Beta-prop_CAF1B_HIR1"/>
    <property type="match status" value="1"/>
</dbReference>
<dbReference type="InterPro" id="IPR036322">
    <property type="entry name" value="WD40_repeat_dom_sf"/>
</dbReference>
<keyword evidence="7" id="KW-0234">DNA repair</keyword>
<dbReference type="PROSITE" id="PS00678">
    <property type="entry name" value="WD_REPEATS_1"/>
    <property type="match status" value="1"/>
</dbReference>
<dbReference type="GO" id="GO:0006334">
    <property type="term" value="P:nucleosome assembly"/>
    <property type="evidence" value="ECO:0007669"/>
    <property type="project" value="TreeGrafter"/>
</dbReference>
<dbReference type="InterPro" id="IPR045145">
    <property type="entry name" value="PTHR15271"/>
</dbReference>
<keyword evidence="6" id="KW-0156">Chromatin regulator</keyword>
<dbReference type="InterPro" id="IPR015943">
    <property type="entry name" value="WD40/YVTN_repeat-like_dom_sf"/>
</dbReference>
<dbReference type="GO" id="GO:0033186">
    <property type="term" value="C:CAF-1 complex"/>
    <property type="evidence" value="ECO:0007669"/>
    <property type="project" value="TreeGrafter"/>
</dbReference>
<comment type="subcellular location">
    <subcellularLocation>
        <location evidence="1">Nucleus</location>
    </subcellularLocation>
</comment>
<feature type="region of interest" description="Disordered" evidence="10">
    <location>
        <begin position="223"/>
        <end position="247"/>
    </location>
</feature>
<dbReference type="EMBL" id="JAPXFL010000012">
    <property type="protein sequence ID" value="KAK9498528.1"/>
    <property type="molecule type" value="Genomic_DNA"/>
</dbReference>
<feature type="repeat" description="WD" evidence="9">
    <location>
        <begin position="63"/>
        <end position="95"/>
    </location>
</feature>
<dbReference type="PANTHER" id="PTHR15271">
    <property type="entry name" value="CHROMATIN ASSEMBLY FACTOR 1 SUBUNIT B"/>
    <property type="match status" value="1"/>
</dbReference>
<dbReference type="InterPro" id="IPR055410">
    <property type="entry name" value="Beta-prop_CAF1B_HIR1"/>
</dbReference>
<reference evidence="12 13" key="1">
    <citation type="submission" date="2022-12" db="EMBL/GenBank/DDBJ databases">
        <title>Chromosome-level genome assembly of true bugs.</title>
        <authorList>
            <person name="Ma L."/>
            <person name="Li H."/>
        </authorList>
    </citation>
    <scope>NUCLEOTIDE SEQUENCE [LARGE SCALE GENOMIC DNA]</scope>
    <source>
        <strain evidence="12">Lab_2022b</strain>
    </source>
</reference>
<dbReference type="PROSITE" id="PS50294">
    <property type="entry name" value="WD_REPEATS_REGION"/>
    <property type="match status" value="2"/>
</dbReference>
<comment type="caution">
    <text evidence="12">The sequence shown here is derived from an EMBL/GenBank/DDBJ whole genome shotgun (WGS) entry which is preliminary data.</text>
</comment>
<comment type="similarity">
    <text evidence="2">Belongs to the WD repeat HIR1 family.</text>
</comment>
<dbReference type="Gene3D" id="2.130.10.10">
    <property type="entry name" value="YVTN repeat-like/Quinoprotein amine dehydrogenase"/>
    <property type="match status" value="3"/>
</dbReference>
<gene>
    <name evidence="12" type="ORF">O3M35_003140</name>
</gene>
<evidence type="ECO:0000256" key="3">
    <source>
        <dbReference type="ARBA" id="ARBA00022574"/>
    </source>
</evidence>
<dbReference type="SMART" id="SM00320">
    <property type="entry name" value="WD40"/>
    <property type="match status" value="4"/>
</dbReference>
<evidence type="ECO:0000256" key="6">
    <source>
        <dbReference type="ARBA" id="ARBA00022853"/>
    </source>
</evidence>
<evidence type="ECO:0000256" key="10">
    <source>
        <dbReference type="SAM" id="MobiDB-lite"/>
    </source>
</evidence>
<name>A0AAW1CP02_9HEMI</name>
<dbReference type="InterPro" id="IPR001632">
    <property type="entry name" value="WD40_G-protein_beta-like"/>
</dbReference>